<dbReference type="InterPro" id="IPR026591">
    <property type="entry name" value="Sirtuin_cat_small_dom_sf"/>
</dbReference>
<feature type="domain" description="Deacetylase sirtuin-type" evidence="5">
    <location>
        <begin position="55"/>
        <end position="412"/>
    </location>
</feature>
<dbReference type="SUPFAM" id="SSF52467">
    <property type="entry name" value="DHS-like NAD/FAD-binding domain"/>
    <property type="match status" value="1"/>
</dbReference>
<evidence type="ECO:0000256" key="4">
    <source>
        <dbReference type="SAM" id="MobiDB-lite"/>
    </source>
</evidence>
<proteinExistence type="predicted"/>
<dbReference type="PROSITE" id="PS50305">
    <property type="entry name" value="SIRTUIN"/>
    <property type="match status" value="1"/>
</dbReference>
<evidence type="ECO:0000313" key="6">
    <source>
        <dbReference type="EMBL" id="GAX19202.1"/>
    </source>
</evidence>
<name>A0A1Z5JZ96_FISSO</name>
<keyword evidence="2" id="KW-0520">NAD</keyword>
<dbReference type="EMBL" id="BDSP01000136">
    <property type="protein sequence ID" value="GAX19202.1"/>
    <property type="molecule type" value="Genomic_DNA"/>
</dbReference>
<evidence type="ECO:0000256" key="1">
    <source>
        <dbReference type="ARBA" id="ARBA00022679"/>
    </source>
</evidence>
<keyword evidence="1" id="KW-0808">Transferase</keyword>
<dbReference type="InParanoid" id="A0A1Z5JZ96"/>
<dbReference type="InterPro" id="IPR026590">
    <property type="entry name" value="Ssirtuin_cat_dom"/>
</dbReference>
<feature type="compositionally biased region" description="Acidic residues" evidence="4">
    <location>
        <begin position="221"/>
        <end position="234"/>
    </location>
</feature>
<dbReference type="Pfam" id="PF02146">
    <property type="entry name" value="SIR2"/>
    <property type="match status" value="1"/>
</dbReference>
<accession>A0A1Z5JZ96</accession>
<dbReference type="Proteomes" id="UP000198406">
    <property type="component" value="Unassembled WGS sequence"/>
</dbReference>
<reference evidence="6 7" key="1">
    <citation type="journal article" date="2015" name="Plant Cell">
        <title>Oil accumulation by the oleaginous diatom Fistulifera solaris as revealed by the genome and transcriptome.</title>
        <authorList>
            <person name="Tanaka T."/>
            <person name="Maeda Y."/>
            <person name="Veluchamy A."/>
            <person name="Tanaka M."/>
            <person name="Abida H."/>
            <person name="Marechal E."/>
            <person name="Bowler C."/>
            <person name="Muto M."/>
            <person name="Sunaga Y."/>
            <person name="Tanaka M."/>
            <person name="Yoshino T."/>
            <person name="Taniguchi T."/>
            <person name="Fukuda Y."/>
            <person name="Nemoto M."/>
            <person name="Matsumoto M."/>
            <person name="Wong P.S."/>
            <person name="Aburatani S."/>
            <person name="Fujibuchi W."/>
        </authorList>
    </citation>
    <scope>NUCLEOTIDE SEQUENCE [LARGE SCALE GENOMIC DNA]</scope>
    <source>
        <strain evidence="6 7">JPCC DA0580</strain>
    </source>
</reference>
<feature type="region of interest" description="Disordered" evidence="4">
    <location>
        <begin position="219"/>
        <end position="246"/>
    </location>
</feature>
<dbReference type="OrthoDB" id="424302at2759"/>
<dbReference type="InterPro" id="IPR029035">
    <property type="entry name" value="DHS-like_NAD/FAD-binding_dom"/>
</dbReference>
<dbReference type="AlphaFoldDB" id="A0A1Z5JZ96"/>
<protein>
    <recommendedName>
        <fullName evidence="5">Deacetylase sirtuin-type domain-containing protein</fullName>
    </recommendedName>
</protein>
<dbReference type="PANTHER" id="PTHR11085">
    <property type="entry name" value="NAD-DEPENDENT PROTEIN DEACYLASE SIRTUIN-5, MITOCHONDRIAL-RELATED"/>
    <property type="match status" value="1"/>
</dbReference>
<dbReference type="Gene3D" id="3.40.50.1220">
    <property type="entry name" value="TPP-binding domain"/>
    <property type="match status" value="2"/>
</dbReference>
<sequence length="416" mass="46346">MNMNLRDRSKVKGEEDDSLELPMGPGCVSSSSSRPLQTEPTEMQTNTPITKRRRRLRGEGSLENLARSIVTGKRVVFISGAGLSVASGVRPFRTGRPEDGSWLQARNGSEDKRFAAASKIGLQAGLWDQVLWTTATRESFRQNPLKWYNEFWIPHLGSSGLGTKPNAGHEALQQIMKRFPKSCKQITQNIDGLQSNDPHANNISLIEIHGRAGLYKCLPDSDSDTDSDSDDEEDRPVHLGHRRKTRDLKRKLQDPTLCPYQYLESLGADQLILPESERAHLAPKNPNLSSDAPCGSLKQLSVSPRCPVCCNIAMPQALLFDEGYHSHSFYDFELAEDWLRDCEVMVFCGTSFAVNLTTVALDHARAKEIPVYNFNLHDTLVATARLNVSNIMGPAHETLPKLAETIQRIQNEDGQN</sequence>
<feature type="compositionally biased region" description="Basic and acidic residues" evidence="4">
    <location>
        <begin position="1"/>
        <end position="13"/>
    </location>
</feature>
<evidence type="ECO:0000259" key="5">
    <source>
        <dbReference type="PROSITE" id="PS50305"/>
    </source>
</evidence>
<comment type="caution">
    <text evidence="6">The sequence shown here is derived from an EMBL/GenBank/DDBJ whole genome shotgun (WGS) entry which is preliminary data.</text>
</comment>
<gene>
    <name evidence="6" type="ORF">FisN_4Lh213</name>
</gene>
<dbReference type="GO" id="GO:0005634">
    <property type="term" value="C:nucleus"/>
    <property type="evidence" value="ECO:0007669"/>
    <property type="project" value="TreeGrafter"/>
</dbReference>
<dbReference type="GO" id="GO:0070403">
    <property type="term" value="F:NAD+ binding"/>
    <property type="evidence" value="ECO:0007669"/>
    <property type="project" value="InterPro"/>
</dbReference>
<comment type="caution">
    <text evidence="3">Lacks conserved residue(s) required for the propagation of feature annotation.</text>
</comment>
<dbReference type="GO" id="GO:0017136">
    <property type="term" value="F:histone deacetylase activity, NAD-dependent"/>
    <property type="evidence" value="ECO:0007669"/>
    <property type="project" value="TreeGrafter"/>
</dbReference>
<feature type="compositionally biased region" description="Polar residues" evidence="4">
    <location>
        <begin position="28"/>
        <end position="49"/>
    </location>
</feature>
<dbReference type="InterPro" id="IPR003000">
    <property type="entry name" value="Sirtuin"/>
</dbReference>
<evidence type="ECO:0000256" key="3">
    <source>
        <dbReference type="PROSITE-ProRule" id="PRU00236"/>
    </source>
</evidence>
<evidence type="ECO:0000313" key="7">
    <source>
        <dbReference type="Proteomes" id="UP000198406"/>
    </source>
</evidence>
<keyword evidence="7" id="KW-1185">Reference proteome</keyword>
<evidence type="ECO:0000256" key="2">
    <source>
        <dbReference type="ARBA" id="ARBA00023027"/>
    </source>
</evidence>
<dbReference type="InterPro" id="IPR050134">
    <property type="entry name" value="NAD-dep_sirtuin_deacylases"/>
</dbReference>
<feature type="region of interest" description="Disordered" evidence="4">
    <location>
        <begin position="1"/>
        <end position="53"/>
    </location>
</feature>
<organism evidence="6 7">
    <name type="scientific">Fistulifera solaris</name>
    <name type="common">Oleaginous diatom</name>
    <dbReference type="NCBI Taxonomy" id="1519565"/>
    <lineage>
        <taxon>Eukaryota</taxon>
        <taxon>Sar</taxon>
        <taxon>Stramenopiles</taxon>
        <taxon>Ochrophyta</taxon>
        <taxon>Bacillariophyta</taxon>
        <taxon>Bacillariophyceae</taxon>
        <taxon>Bacillariophycidae</taxon>
        <taxon>Naviculales</taxon>
        <taxon>Naviculaceae</taxon>
        <taxon>Fistulifera</taxon>
    </lineage>
</organism>
<dbReference type="Gene3D" id="3.30.1600.10">
    <property type="entry name" value="SIR2/SIRT2 'Small Domain"/>
    <property type="match status" value="2"/>
</dbReference>
<dbReference type="PANTHER" id="PTHR11085:SF10">
    <property type="entry name" value="NAD-DEPENDENT PROTEIN DEACYLASE SIRTUIN-5, MITOCHONDRIAL-RELATED"/>
    <property type="match status" value="1"/>
</dbReference>